<reference evidence="2 3" key="1">
    <citation type="journal article" date="2015" name="Genome Biol. Evol.">
        <title>Phylogenomic analyses indicate that early fungi evolved digesting cell walls of algal ancestors of land plants.</title>
        <authorList>
            <person name="Chang Y."/>
            <person name="Wang S."/>
            <person name="Sekimoto S."/>
            <person name="Aerts A.L."/>
            <person name="Choi C."/>
            <person name="Clum A."/>
            <person name="LaButti K.M."/>
            <person name="Lindquist E.A."/>
            <person name="Yee Ngan C."/>
            <person name="Ohm R.A."/>
            <person name="Salamov A.A."/>
            <person name="Grigoriev I.V."/>
            <person name="Spatafora J.W."/>
            <person name="Berbee M.L."/>
        </authorList>
    </citation>
    <scope>NUCLEOTIDE SEQUENCE [LARGE SCALE GENOMIC DNA]</scope>
    <source>
        <strain evidence="2 3">JEL478</strain>
    </source>
</reference>
<keyword evidence="3" id="KW-1185">Reference proteome</keyword>
<dbReference type="EMBL" id="KQ965751">
    <property type="protein sequence ID" value="KXS16715.1"/>
    <property type="molecule type" value="Genomic_DNA"/>
</dbReference>
<proteinExistence type="predicted"/>
<evidence type="ECO:0000313" key="3">
    <source>
        <dbReference type="Proteomes" id="UP000070544"/>
    </source>
</evidence>
<feature type="compositionally biased region" description="Polar residues" evidence="1">
    <location>
        <begin position="76"/>
        <end position="87"/>
    </location>
</feature>
<protein>
    <submittedName>
        <fullName evidence="2">Uncharacterized protein</fullName>
    </submittedName>
</protein>
<feature type="compositionally biased region" description="Polar residues" evidence="1">
    <location>
        <begin position="48"/>
        <end position="60"/>
    </location>
</feature>
<dbReference type="AlphaFoldDB" id="A0A139AJX4"/>
<accession>A0A139AJX4</accession>
<feature type="compositionally biased region" description="Basic and acidic residues" evidence="1">
    <location>
        <begin position="88"/>
        <end position="101"/>
    </location>
</feature>
<evidence type="ECO:0000256" key="1">
    <source>
        <dbReference type="SAM" id="MobiDB-lite"/>
    </source>
</evidence>
<feature type="region of interest" description="Disordered" evidence="1">
    <location>
        <begin position="1"/>
        <end position="136"/>
    </location>
</feature>
<name>A0A139AJX4_GONPJ</name>
<sequence length="173" mass="19469">MPSLFRTNDPRRASSAAKSNIGRGIADIAEQRSTRLSRRKSTRSTASADKTPSNHFHSFQPSSASAPVPALPLFYSKQQLSSRSTVDSSRRNEKEGQRDYGHNVVQRTTHKGKKPSRTPSPECASEEMKSLTTRSQPDRRCKWIMPCQHSLTKFYFASSRSFCRTSRETTVVT</sequence>
<organism evidence="2 3">
    <name type="scientific">Gonapodya prolifera (strain JEL478)</name>
    <name type="common">Monoblepharis prolifera</name>
    <dbReference type="NCBI Taxonomy" id="1344416"/>
    <lineage>
        <taxon>Eukaryota</taxon>
        <taxon>Fungi</taxon>
        <taxon>Fungi incertae sedis</taxon>
        <taxon>Chytridiomycota</taxon>
        <taxon>Chytridiomycota incertae sedis</taxon>
        <taxon>Monoblepharidomycetes</taxon>
        <taxon>Monoblepharidales</taxon>
        <taxon>Gonapodyaceae</taxon>
        <taxon>Gonapodya</taxon>
    </lineage>
</organism>
<gene>
    <name evidence="2" type="ORF">M427DRAFT_154348</name>
</gene>
<evidence type="ECO:0000313" key="2">
    <source>
        <dbReference type="EMBL" id="KXS16715.1"/>
    </source>
</evidence>
<dbReference type="Proteomes" id="UP000070544">
    <property type="component" value="Unassembled WGS sequence"/>
</dbReference>